<reference evidence="12" key="1">
    <citation type="journal article" date="2021" name="IMA Fungus">
        <title>Genomic characterization of three marine fungi, including Emericellopsis atlantica sp. nov. with signatures of a generalist lifestyle and marine biomass degradation.</title>
        <authorList>
            <person name="Hagestad O.C."/>
            <person name="Hou L."/>
            <person name="Andersen J.H."/>
            <person name="Hansen E.H."/>
            <person name="Altermark B."/>
            <person name="Li C."/>
            <person name="Kuhnert E."/>
            <person name="Cox R.J."/>
            <person name="Crous P.W."/>
            <person name="Spatafora J.W."/>
            <person name="Lail K."/>
            <person name="Amirebrahimi M."/>
            <person name="Lipzen A."/>
            <person name="Pangilinan J."/>
            <person name="Andreopoulos W."/>
            <person name="Hayes R.D."/>
            <person name="Ng V."/>
            <person name="Grigoriev I.V."/>
            <person name="Jackson S.A."/>
            <person name="Sutton T.D.S."/>
            <person name="Dobson A.D.W."/>
            <person name="Rama T."/>
        </authorList>
    </citation>
    <scope>NUCLEOTIDE SEQUENCE</scope>
    <source>
        <strain evidence="12">TRa018bII</strain>
    </source>
</reference>
<dbReference type="InterPro" id="IPR044888">
    <property type="entry name" value="Mediatior_Med7_sf"/>
</dbReference>
<dbReference type="GO" id="GO:0003712">
    <property type="term" value="F:transcription coregulator activity"/>
    <property type="evidence" value="ECO:0007669"/>
    <property type="project" value="InterPro"/>
</dbReference>
<dbReference type="Proteomes" id="UP000824998">
    <property type="component" value="Unassembled WGS sequence"/>
</dbReference>
<comment type="caution">
    <text evidence="12">The sequence shown here is derived from an EMBL/GenBank/DDBJ whole genome shotgun (WGS) entry which is preliminary data.</text>
</comment>
<keyword evidence="8 10" id="KW-0539">Nucleus</keyword>
<dbReference type="PANTHER" id="PTHR21428">
    <property type="entry name" value="MEDIATOR OF RNA POLYMERASE II TRANSCRIPTION SUBUNIT 7"/>
    <property type="match status" value="1"/>
</dbReference>
<comment type="function">
    <text evidence="9">Component of the Mediator complex, a coactivator involved in the regulated transcription of nearly all RNA polymerase II-dependent genes. Mediator functions as a bridge to convey information from gene-specific regulatory proteins to the basal RNA polymerase II transcription machinery. Mediator is recruited to promoters by direct interactions with regulatory proteins and serves as a scaffold for the assembly of a functional preinitiation complex with RNA polymerase II and the general transcription factors.</text>
</comment>
<evidence type="ECO:0000256" key="7">
    <source>
        <dbReference type="ARBA" id="ARBA00023163"/>
    </source>
</evidence>
<dbReference type="InterPro" id="IPR009244">
    <property type="entry name" value="Mediatior_Med7"/>
</dbReference>
<dbReference type="PANTHER" id="PTHR21428:SF11">
    <property type="entry name" value="MEDIATOR OF RNA POLYMERASE II TRANSCRIPTION SUBUNIT 7"/>
    <property type="match status" value="1"/>
</dbReference>
<dbReference type="GO" id="GO:0006357">
    <property type="term" value="P:regulation of transcription by RNA polymerase II"/>
    <property type="evidence" value="ECO:0007669"/>
    <property type="project" value="InterPro"/>
</dbReference>
<comment type="similarity">
    <text evidence="2 10">Belongs to the Mediator complex subunit 7 family.</text>
</comment>
<dbReference type="AlphaFoldDB" id="A0A9P8C9S3"/>
<accession>A0A9P8C9S3</accession>
<evidence type="ECO:0000256" key="8">
    <source>
        <dbReference type="ARBA" id="ARBA00023242"/>
    </source>
</evidence>
<sequence>MEVQPELNRLAASFPAPPPFWKEFTEENLDRISKLRVSQTFDNLKNFNPATTLPLKLLEPPPELRYLQPPDPPAKGQYRCFGDQYDLNIPLPSLDEQGITSLYTPPSTPGSDGKHGDRAFILKRLAKSLLLNFLELVGILSVNPDQAPEKIQDLRTLFINFHHLLNEYRPHQARESLILMMQDQLEKSRAETKGIMDMKGKVESILEGLNQKQSIESDKTREEDTDAPVIDDGSDVWDELEKEFG</sequence>
<dbReference type="Gene3D" id="6.10.140.200">
    <property type="match status" value="1"/>
</dbReference>
<evidence type="ECO:0000256" key="9">
    <source>
        <dbReference type="ARBA" id="ARBA00025687"/>
    </source>
</evidence>
<comment type="subcellular location">
    <subcellularLocation>
        <location evidence="1 10">Nucleus</location>
    </subcellularLocation>
</comment>
<keyword evidence="5 10" id="KW-0805">Transcription regulation</keyword>
<keyword evidence="13" id="KW-1185">Reference proteome</keyword>
<feature type="region of interest" description="Disordered" evidence="11">
    <location>
        <begin position="208"/>
        <end position="236"/>
    </location>
</feature>
<evidence type="ECO:0000256" key="1">
    <source>
        <dbReference type="ARBA" id="ARBA00004123"/>
    </source>
</evidence>
<evidence type="ECO:0000256" key="2">
    <source>
        <dbReference type="ARBA" id="ARBA00009994"/>
    </source>
</evidence>
<dbReference type="GO" id="GO:0016592">
    <property type="term" value="C:mediator complex"/>
    <property type="evidence" value="ECO:0007669"/>
    <property type="project" value="InterPro"/>
</dbReference>
<protein>
    <recommendedName>
        <fullName evidence="4 10">Mediator of RNA polymerase II transcription subunit 7</fullName>
    </recommendedName>
</protein>
<evidence type="ECO:0000256" key="10">
    <source>
        <dbReference type="RuleBase" id="RU364060"/>
    </source>
</evidence>
<dbReference type="EMBL" id="MU251361">
    <property type="protein sequence ID" value="KAG9239129.1"/>
    <property type="molecule type" value="Genomic_DNA"/>
</dbReference>
<gene>
    <name evidence="12" type="ORF">BJ875DRAFT_243603</name>
</gene>
<evidence type="ECO:0000256" key="5">
    <source>
        <dbReference type="ARBA" id="ARBA00023015"/>
    </source>
</evidence>
<name>A0A9P8C9S3_9HELO</name>
<evidence type="ECO:0000313" key="12">
    <source>
        <dbReference type="EMBL" id="KAG9239129.1"/>
    </source>
</evidence>
<dbReference type="SUPFAM" id="SSF140718">
    <property type="entry name" value="Mediator hinge subcomplex-like"/>
    <property type="match status" value="1"/>
</dbReference>
<evidence type="ECO:0000313" key="13">
    <source>
        <dbReference type="Proteomes" id="UP000824998"/>
    </source>
</evidence>
<keyword evidence="7 10" id="KW-0804">Transcription</keyword>
<comment type="subunit">
    <text evidence="3 10">Component of the Mediator complex.</text>
</comment>
<proteinExistence type="inferred from homology"/>
<evidence type="ECO:0000256" key="3">
    <source>
        <dbReference type="ARBA" id="ARBA00011837"/>
    </source>
</evidence>
<evidence type="ECO:0000256" key="4">
    <source>
        <dbReference type="ARBA" id="ARBA00020631"/>
    </source>
</evidence>
<dbReference type="GO" id="GO:0070847">
    <property type="term" value="C:core mediator complex"/>
    <property type="evidence" value="ECO:0007669"/>
    <property type="project" value="TreeGrafter"/>
</dbReference>
<dbReference type="InterPro" id="IPR037212">
    <property type="entry name" value="Med7/Med21-like"/>
</dbReference>
<dbReference type="Pfam" id="PF05983">
    <property type="entry name" value="Med7"/>
    <property type="match status" value="1"/>
</dbReference>
<organism evidence="12 13">
    <name type="scientific">Amylocarpus encephaloides</name>
    <dbReference type="NCBI Taxonomy" id="45428"/>
    <lineage>
        <taxon>Eukaryota</taxon>
        <taxon>Fungi</taxon>
        <taxon>Dikarya</taxon>
        <taxon>Ascomycota</taxon>
        <taxon>Pezizomycotina</taxon>
        <taxon>Leotiomycetes</taxon>
        <taxon>Helotiales</taxon>
        <taxon>Helotiales incertae sedis</taxon>
        <taxon>Amylocarpus</taxon>
    </lineage>
</organism>
<dbReference type="OrthoDB" id="10253553at2759"/>
<dbReference type="Gene3D" id="6.10.140.1520">
    <property type="match status" value="1"/>
</dbReference>
<keyword evidence="6 10" id="KW-0010">Activator</keyword>
<evidence type="ECO:0000256" key="11">
    <source>
        <dbReference type="SAM" id="MobiDB-lite"/>
    </source>
</evidence>
<evidence type="ECO:0000256" key="6">
    <source>
        <dbReference type="ARBA" id="ARBA00023159"/>
    </source>
</evidence>